<evidence type="ECO:0000256" key="3">
    <source>
        <dbReference type="SAM" id="MobiDB-lite"/>
    </source>
</evidence>
<evidence type="ECO:0000256" key="1">
    <source>
        <dbReference type="ARBA" id="ARBA00004613"/>
    </source>
</evidence>
<reference evidence="4" key="1">
    <citation type="journal article" date="2021" name="Front. Microbiol.">
        <title>Comprehensive Comparative Genomics and Phenotyping of Methylobacterium Species.</title>
        <authorList>
            <person name="Alessa O."/>
            <person name="Ogura Y."/>
            <person name="Fujitani Y."/>
            <person name="Takami H."/>
            <person name="Hayashi T."/>
            <person name="Sahin N."/>
            <person name="Tani A."/>
        </authorList>
    </citation>
    <scope>NUCLEOTIDE SEQUENCE</scope>
    <source>
        <strain evidence="4">DSM 14458</strain>
    </source>
</reference>
<dbReference type="InterPro" id="IPR010221">
    <property type="entry name" value="VCBS_dom"/>
</dbReference>
<sequence>MATFNGSDKDDIFNGSDEDDNFNAGEGNNTIFAGAGRNTINAGSGNDTIVALNGDDQINAGEGNNTIDAGNGANQVNTGSGNDTIVTGSGDDQINAGNGDNLIRAGDGRNTINSGSGADRITAGSGDDQINAGEGNNVIDAGHGRNTINTGSGADRITAGSGDDQINAGEGNNIVDAGGGSNRVNAGAGHDIITAGAGNNEIYAGEGNNTVTVGNGTNRLYTGSGADVITTGSGNDTIYAGGGNDRVTLGGGSDLVYLGEGNDLVRMTLAQSKGGAHIDLWGEGGSDTLQLVFTAAEAQDAAVLDDIQGFKKHLAGDGNWMYQFKTLDLAARQFEKLDLVAPVLAAADTVTTTEDAAVKIQVLANDKDLLAADNAALHVTEVLAAGLKGTVTIGQDGLSLSYDPGQALQSLRAGEQTDMTFQYKVADDQGFVDTASVTVTVTGLNDAAVIGGTATGAVKEDGILAAAGKLSITDVDTGEGYFVAHDAAHALKGAFGALTIDANGNWSYSLDNGAANVQALTAGQHVSDTIAVTSLDGTSHNVVIDVAGANETLLAFGFESGFGDWQTLGSASLVTTRATEGTHSAMLGGNGASAAQLEKFLGLDAGKLSQIGGNTVTNGSAMKETVHLEAGQTLSFDFYFDGNDYLPYNDFAFVQDPDGHISQLSNIATVGTNGDSGWLTHSFTAQHTGDFTIAVGAVNVLDTAGSPILYIDHGLIV</sequence>
<evidence type="ECO:0000256" key="2">
    <source>
        <dbReference type="ARBA" id="ARBA00022525"/>
    </source>
</evidence>
<dbReference type="RefSeq" id="WP_171015385.1">
    <property type="nucleotide sequence ID" value="NZ_BPRE01000006.1"/>
</dbReference>
<comment type="subcellular location">
    <subcellularLocation>
        <location evidence="1">Secreted</location>
    </subcellularLocation>
</comment>
<dbReference type="EMBL" id="BPRE01000006">
    <property type="protein sequence ID" value="GJE75607.1"/>
    <property type="molecule type" value="Genomic_DNA"/>
</dbReference>
<gene>
    <name evidence="4" type="ORF">BGCPKDLD_2192</name>
</gene>
<dbReference type="InterPro" id="IPR050557">
    <property type="entry name" value="RTX_toxin/Mannuronan_C5-epim"/>
</dbReference>
<dbReference type="InterPro" id="IPR013783">
    <property type="entry name" value="Ig-like_fold"/>
</dbReference>
<feature type="compositionally biased region" description="Polar residues" evidence="3">
    <location>
        <begin position="70"/>
        <end position="98"/>
    </location>
</feature>
<evidence type="ECO:0000313" key="5">
    <source>
        <dbReference type="Proteomes" id="UP001055093"/>
    </source>
</evidence>
<dbReference type="Pfam" id="PF17963">
    <property type="entry name" value="Big_9"/>
    <property type="match status" value="1"/>
</dbReference>
<dbReference type="Gene3D" id="2.150.10.10">
    <property type="entry name" value="Serralysin-like metalloprotease, C-terminal"/>
    <property type="match status" value="2"/>
</dbReference>
<dbReference type="SUPFAM" id="SSF51120">
    <property type="entry name" value="beta-Roll"/>
    <property type="match status" value="2"/>
</dbReference>
<dbReference type="InterPro" id="IPR011049">
    <property type="entry name" value="Serralysin-like_metalloprot_C"/>
</dbReference>
<dbReference type="Proteomes" id="UP001055093">
    <property type="component" value="Unassembled WGS sequence"/>
</dbReference>
<protein>
    <recommendedName>
        <fullName evidence="6">Cadherin-like domain-containing protein</fullName>
    </recommendedName>
</protein>
<dbReference type="Pfam" id="PF00353">
    <property type="entry name" value="HemolysinCabind"/>
    <property type="match status" value="6"/>
</dbReference>
<accession>A0ABQ4UY12</accession>
<dbReference type="PANTHER" id="PTHR38340">
    <property type="entry name" value="S-LAYER PROTEIN"/>
    <property type="match status" value="1"/>
</dbReference>
<dbReference type="Gene3D" id="2.160.20.160">
    <property type="match status" value="1"/>
</dbReference>
<comment type="caution">
    <text evidence="4">The sequence shown here is derived from an EMBL/GenBank/DDBJ whole genome shotgun (WGS) entry which is preliminary data.</text>
</comment>
<dbReference type="InterPro" id="IPR001343">
    <property type="entry name" value="Hemolysn_Ca-bd"/>
</dbReference>
<feature type="region of interest" description="Disordered" evidence="3">
    <location>
        <begin position="70"/>
        <end position="170"/>
    </location>
</feature>
<dbReference type="Gene3D" id="2.60.40.10">
    <property type="entry name" value="Immunoglobulins"/>
    <property type="match status" value="1"/>
</dbReference>
<evidence type="ECO:0000313" key="4">
    <source>
        <dbReference type="EMBL" id="GJE75607.1"/>
    </source>
</evidence>
<proteinExistence type="predicted"/>
<reference evidence="4" key="2">
    <citation type="submission" date="2021-08" db="EMBL/GenBank/DDBJ databases">
        <authorList>
            <person name="Tani A."/>
            <person name="Ola A."/>
            <person name="Ogura Y."/>
            <person name="Katsura K."/>
            <person name="Hayashi T."/>
        </authorList>
    </citation>
    <scope>NUCLEOTIDE SEQUENCE</scope>
    <source>
        <strain evidence="4">DSM 14458</strain>
    </source>
</reference>
<keyword evidence="2" id="KW-0964">Secreted</keyword>
<evidence type="ECO:0008006" key="6">
    <source>
        <dbReference type="Google" id="ProtNLM"/>
    </source>
</evidence>
<dbReference type="PANTHER" id="PTHR38340:SF1">
    <property type="entry name" value="S-LAYER PROTEIN"/>
    <property type="match status" value="1"/>
</dbReference>
<name>A0ABQ4UY12_9HYPH</name>
<keyword evidence="5" id="KW-1185">Reference proteome</keyword>
<organism evidence="4 5">
    <name type="scientific">Methylorubrum suomiense</name>
    <dbReference type="NCBI Taxonomy" id="144191"/>
    <lineage>
        <taxon>Bacteria</taxon>
        <taxon>Pseudomonadati</taxon>
        <taxon>Pseudomonadota</taxon>
        <taxon>Alphaproteobacteria</taxon>
        <taxon>Hyphomicrobiales</taxon>
        <taxon>Methylobacteriaceae</taxon>
        <taxon>Methylorubrum</taxon>
    </lineage>
</organism>
<feature type="region of interest" description="Disordered" evidence="3">
    <location>
        <begin position="1"/>
        <end position="25"/>
    </location>
</feature>
<dbReference type="NCBIfam" id="TIGR01965">
    <property type="entry name" value="VCBS_repeat"/>
    <property type="match status" value="2"/>
</dbReference>